<evidence type="ECO:0000313" key="3">
    <source>
        <dbReference type="Proteomes" id="UP000054266"/>
    </source>
</evidence>
<accession>A0A0D2G888</accession>
<protein>
    <submittedName>
        <fullName evidence="2">Uncharacterized protein</fullName>
    </submittedName>
</protein>
<feature type="region of interest" description="Disordered" evidence="1">
    <location>
        <begin position="67"/>
        <end position="86"/>
    </location>
</feature>
<feature type="region of interest" description="Disordered" evidence="1">
    <location>
        <begin position="1"/>
        <end position="57"/>
    </location>
</feature>
<evidence type="ECO:0000256" key="1">
    <source>
        <dbReference type="SAM" id="MobiDB-lite"/>
    </source>
</evidence>
<name>A0A0D2G888_9EURO</name>
<organism evidence="2 3">
    <name type="scientific">Phialophora macrospora</name>
    <dbReference type="NCBI Taxonomy" id="1851006"/>
    <lineage>
        <taxon>Eukaryota</taxon>
        <taxon>Fungi</taxon>
        <taxon>Dikarya</taxon>
        <taxon>Ascomycota</taxon>
        <taxon>Pezizomycotina</taxon>
        <taxon>Eurotiomycetes</taxon>
        <taxon>Chaetothyriomycetidae</taxon>
        <taxon>Chaetothyriales</taxon>
        <taxon>Herpotrichiellaceae</taxon>
        <taxon>Phialophora</taxon>
    </lineage>
</organism>
<reference evidence="2 3" key="1">
    <citation type="submission" date="2015-01" db="EMBL/GenBank/DDBJ databases">
        <title>The Genome Sequence of Capronia semiimmersa CBS27337.</title>
        <authorList>
            <consortium name="The Broad Institute Genomics Platform"/>
            <person name="Cuomo C."/>
            <person name="de Hoog S."/>
            <person name="Gorbushina A."/>
            <person name="Stielow B."/>
            <person name="Teixiera M."/>
            <person name="Abouelleil A."/>
            <person name="Chapman S.B."/>
            <person name="Priest M."/>
            <person name="Young S.K."/>
            <person name="Wortman J."/>
            <person name="Nusbaum C."/>
            <person name="Birren B."/>
        </authorList>
    </citation>
    <scope>NUCLEOTIDE SEQUENCE [LARGE SCALE GENOMIC DNA]</scope>
    <source>
        <strain evidence="2 3">CBS 27337</strain>
    </source>
</reference>
<dbReference type="EMBL" id="KN846958">
    <property type="protein sequence ID" value="KIW68124.1"/>
    <property type="molecule type" value="Genomic_DNA"/>
</dbReference>
<proteinExistence type="predicted"/>
<sequence>MPAGVIHFVTETGQSENGLPGKKRLSRINSHVARFSHNRRKNNKNNNSATVSRTASPLQVDFVLESPRTDDSQSSGDSPKSVTSNPVQLVAEDVKCPNVIQVELPECRHSTGSPGSNGRADNQLTRYNSAPVVVPTSTDGSESYGKELARRHSEEPISFGQVPRIGSMGSTFQLGNSFDLYEKYLLNYYFTELPTQMFGFHREALYCPYRADAARTIQRSPSALHWILVIAEQQMNKYAPEASRSVTIGQSILKRRAHGYGILRTLLNNPNFDLEDAITTLRYAISAECYVFHADACTQHLRAMDSFLQQPGILNYFASNFDKTALSLAGLKRVYVNAPIQIKSASEFDTVRTMIFLDLRRLQTLSRQNQAELIRHATTTYLMQTNDNDNDQPGTGLYPSKAASQESLLGRYINIKRSTLFSTYTAQTMNTTCDPHIKYSLQAGLFALFYGLNMTLASFGKQNFADKIMFLQRLKSVLDGSSERSLTASAIMGVVDRVREQYYQECFGKEEMVLKEVDMCTYGINVLKIFALLDGDARVQLTTAVRAWLLSDISMDFNMEKEDLTEEDFVAMEEQVNRAWWKEHLASKALHSPSMSPVP</sequence>
<dbReference type="Proteomes" id="UP000054266">
    <property type="component" value="Unassembled WGS sequence"/>
</dbReference>
<keyword evidence="3" id="KW-1185">Reference proteome</keyword>
<dbReference type="HOGENOM" id="CLU_032054_0_0_1"/>
<feature type="compositionally biased region" description="Basic residues" evidence="1">
    <location>
        <begin position="34"/>
        <end position="43"/>
    </location>
</feature>
<feature type="compositionally biased region" description="Polar residues" evidence="1">
    <location>
        <begin position="48"/>
        <end position="57"/>
    </location>
</feature>
<dbReference type="AlphaFoldDB" id="A0A0D2G888"/>
<gene>
    <name evidence="2" type="ORF">PV04_04091</name>
</gene>
<evidence type="ECO:0000313" key="2">
    <source>
        <dbReference type="EMBL" id="KIW68124.1"/>
    </source>
</evidence>
<feature type="compositionally biased region" description="Polar residues" evidence="1">
    <location>
        <begin position="72"/>
        <end position="86"/>
    </location>
</feature>